<dbReference type="SMART" id="SM00953">
    <property type="entry name" value="RES"/>
    <property type="match status" value="1"/>
</dbReference>
<sequence length="241" mass="26747">MSFNTWTPPAVSSEARPWAAAAWRVVEAQHTASTMKIVDDAAEQDVLEALLETSKPPRPPLAADLDYLLATPFRYDPRRGGSRFRAATDPGVFYGAEQVRTACAELGYWRWRFLRDAVDLPRLEPVAHTAFRTRLSALAVDLRQPPFAQDAGRWTDPADYGATQAFARVARDAEVEAIVYRSVRDPEPAWCVAVLTPAAFAQPRPDPVTQTWWLAVQQDGVVWRREGASLIFDAAPWAAAA</sequence>
<reference evidence="3" key="1">
    <citation type="journal article" date="2019" name="Int. J. Syst. Evol. Microbiol.">
        <title>The Global Catalogue of Microorganisms (GCM) 10K type strain sequencing project: providing services to taxonomists for standard genome sequencing and annotation.</title>
        <authorList>
            <consortium name="The Broad Institute Genomics Platform"/>
            <consortium name="The Broad Institute Genome Sequencing Center for Infectious Disease"/>
            <person name="Wu L."/>
            <person name="Ma J."/>
        </authorList>
    </citation>
    <scope>NUCLEOTIDE SEQUENCE [LARGE SCALE GENOMIC DNA]</scope>
    <source>
        <strain evidence="3">SHR3</strain>
    </source>
</reference>
<dbReference type="InterPro" id="IPR014914">
    <property type="entry name" value="RES_dom"/>
</dbReference>
<accession>A0ABW1AYA7</accession>
<evidence type="ECO:0000313" key="3">
    <source>
        <dbReference type="Proteomes" id="UP001595974"/>
    </source>
</evidence>
<name>A0ABW1AYA7_9RHOO</name>
<protein>
    <submittedName>
        <fullName evidence="2">RES family NAD+ phosphorylase</fullName>
    </submittedName>
</protein>
<dbReference type="Proteomes" id="UP001595974">
    <property type="component" value="Unassembled WGS sequence"/>
</dbReference>
<evidence type="ECO:0000313" key="2">
    <source>
        <dbReference type="EMBL" id="MFC5772236.1"/>
    </source>
</evidence>
<gene>
    <name evidence="2" type="ORF">ACFPTN_22875</name>
</gene>
<dbReference type="RefSeq" id="WP_198363310.1">
    <property type="nucleotide sequence ID" value="NZ_JBHSOG010000111.1"/>
</dbReference>
<organism evidence="2 3">
    <name type="scientific">Thauera sinica</name>
    <dbReference type="NCBI Taxonomy" id="2665146"/>
    <lineage>
        <taxon>Bacteria</taxon>
        <taxon>Pseudomonadati</taxon>
        <taxon>Pseudomonadota</taxon>
        <taxon>Betaproteobacteria</taxon>
        <taxon>Rhodocyclales</taxon>
        <taxon>Zoogloeaceae</taxon>
        <taxon>Thauera</taxon>
    </lineage>
</organism>
<keyword evidence="3" id="KW-1185">Reference proteome</keyword>
<dbReference type="EMBL" id="JBHSOG010000111">
    <property type="protein sequence ID" value="MFC5772236.1"/>
    <property type="molecule type" value="Genomic_DNA"/>
</dbReference>
<evidence type="ECO:0000259" key="1">
    <source>
        <dbReference type="SMART" id="SM00953"/>
    </source>
</evidence>
<proteinExistence type="predicted"/>
<dbReference type="Pfam" id="PF08808">
    <property type="entry name" value="RES"/>
    <property type="match status" value="1"/>
</dbReference>
<feature type="domain" description="RES" evidence="1">
    <location>
        <begin position="72"/>
        <end position="206"/>
    </location>
</feature>
<comment type="caution">
    <text evidence="2">The sequence shown here is derived from an EMBL/GenBank/DDBJ whole genome shotgun (WGS) entry which is preliminary data.</text>
</comment>